<name>A0AAN7KQ65_9MYRT</name>
<accession>A0AAN7KQ65</accession>
<dbReference type="Proteomes" id="UP001345219">
    <property type="component" value="Chromosome 24"/>
</dbReference>
<feature type="compositionally biased region" description="Low complexity" evidence="1">
    <location>
        <begin position="33"/>
        <end position="42"/>
    </location>
</feature>
<organism evidence="2 3">
    <name type="scientific">Trapa incisa</name>
    <dbReference type="NCBI Taxonomy" id="236973"/>
    <lineage>
        <taxon>Eukaryota</taxon>
        <taxon>Viridiplantae</taxon>
        <taxon>Streptophyta</taxon>
        <taxon>Embryophyta</taxon>
        <taxon>Tracheophyta</taxon>
        <taxon>Spermatophyta</taxon>
        <taxon>Magnoliopsida</taxon>
        <taxon>eudicotyledons</taxon>
        <taxon>Gunneridae</taxon>
        <taxon>Pentapetalae</taxon>
        <taxon>rosids</taxon>
        <taxon>malvids</taxon>
        <taxon>Myrtales</taxon>
        <taxon>Lythraceae</taxon>
        <taxon>Trapa</taxon>
    </lineage>
</organism>
<protein>
    <submittedName>
        <fullName evidence="2">Uncharacterized protein</fullName>
    </submittedName>
</protein>
<feature type="compositionally biased region" description="Basic and acidic residues" evidence="1">
    <location>
        <begin position="1"/>
        <end position="27"/>
    </location>
</feature>
<evidence type="ECO:0000313" key="3">
    <source>
        <dbReference type="Proteomes" id="UP001345219"/>
    </source>
</evidence>
<feature type="compositionally biased region" description="Polar residues" evidence="1">
    <location>
        <begin position="154"/>
        <end position="165"/>
    </location>
</feature>
<dbReference type="EMBL" id="JAXIOK010000005">
    <property type="protein sequence ID" value="KAK4771326.1"/>
    <property type="molecule type" value="Genomic_DNA"/>
</dbReference>
<dbReference type="AlphaFoldDB" id="A0AAN7KQ65"/>
<evidence type="ECO:0000313" key="2">
    <source>
        <dbReference type="EMBL" id="KAK4771326.1"/>
    </source>
</evidence>
<dbReference type="PANTHER" id="PTHR33738:SF8">
    <property type="entry name" value="OS05G0454500 PROTEIN"/>
    <property type="match status" value="1"/>
</dbReference>
<comment type="caution">
    <text evidence="2">The sequence shown here is derived from an EMBL/GenBank/DDBJ whole genome shotgun (WGS) entry which is preliminary data.</text>
</comment>
<feature type="region of interest" description="Disordered" evidence="1">
    <location>
        <begin position="154"/>
        <end position="184"/>
    </location>
</feature>
<dbReference type="PANTHER" id="PTHR33738">
    <property type="entry name" value="EMB|CAB82975.1"/>
    <property type="match status" value="1"/>
</dbReference>
<evidence type="ECO:0000256" key="1">
    <source>
        <dbReference type="SAM" id="MobiDB-lite"/>
    </source>
</evidence>
<gene>
    <name evidence="2" type="ORF">SAY87_031858</name>
</gene>
<sequence>MVCYHTPKEKERLPKELSGEAAMEGRKKMVHGSSSSSYSPSYSSTSFTAILFDSKQMAPPAPPSSSDDTFYSIFAPPSEVPKRRFPELEVNGTRRYTAERDWNIKPGNAEDYWKDDKTETHGEQKGASYNIYHEQNFKPLELSSSIFYGSREAYSSQTDNHYSPRTPTPTPKMNGNREDGSEGASRGDWWLEVVYYQVLGWSFRVEGTSMP</sequence>
<reference evidence="2 3" key="1">
    <citation type="journal article" date="2023" name="Hortic Res">
        <title>Pangenome of water caltrop reveals structural variations and asymmetric subgenome divergence after allopolyploidization.</title>
        <authorList>
            <person name="Zhang X."/>
            <person name="Chen Y."/>
            <person name="Wang L."/>
            <person name="Yuan Y."/>
            <person name="Fang M."/>
            <person name="Shi L."/>
            <person name="Lu R."/>
            <person name="Comes H.P."/>
            <person name="Ma Y."/>
            <person name="Chen Y."/>
            <person name="Huang G."/>
            <person name="Zhou Y."/>
            <person name="Zheng Z."/>
            <person name="Qiu Y."/>
        </authorList>
    </citation>
    <scope>NUCLEOTIDE SEQUENCE [LARGE SCALE GENOMIC DNA]</scope>
    <source>
        <tissue evidence="2">Roots</tissue>
    </source>
</reference>
<proteinExistence type="predicted"/>
<keyword evidence="3" id="KW-1185">Reference proteome</keyword>
<feature type="region of interest" description="Disordered" evidence="1">
    <location>
        <begin position="1"/>
        <end position="42"/>
    </location>
</feature>